<protein>
    <recommendedName>
        <fullName evidence="2">DUF5658 domain-containing protein</fullName>
    </recommendedName>
</protein>
<dbReference type="EMBL" id="DRUC01000113">
    <property type="protein sequence ID" value="HHF48925.1"/>
    <property type="molecule type" value="Genomic_DNA"/>
</dbReference>
<evidence type="ECO:0000259" key="2">
    <source>
        <dbReference type="Pfam" id="PF18902"/>
    </source>
</evidence>
<feature type="transmembrane region" description="Helical" evidence="1">
    <location>
        <begin position="48"/>
        <end position="72"/>
    </location>
</feature>
<dbReference type="AlphaFoldDB" id="A0A7C3UDL1"/>
<accession>A0A7C3UDL1</accession>
<dbReference type="Pfam" id="PF18902">
    <property type="entry name" value="DUF5658"/>
    <property type="match status" value="1"/>
</dbReference>
<dbReference type="EMBL" id="DTPI01000029">
    <property type="protein sequence ID" value="HGE66436.1"/>
    <property type="molecule type" value="Genomic_DNA"/>
</dbReference>
<name>A0A7C3UDL1_9EURY</name>
<feature type="transmembrane region" description="Helical" evidence="1">
    <location>
        <begin position="92"/>
        <end position="115"/>
    </location>
</feature>
<gene>
    <name evidence="5" type="ORF">ENL48_07445</name>
    <name evidence="4" type="ORF">ENT89_00630</name>
    <name evidence="3" type="ORF">ENX77_04865</name>
</gene>
<comment type="caution">
    <text evidence="3">The sequence shown here is derived from an EMBL/GenBank/DDBJ whole genome shotgun (WGS) entry which is preliminary data.</text>
</comment>
<feature type="domain" description="DUF5658" evidence="2">
    <location>
        <begin position="19"/>
        <end position="115"/>
    </location>
</feature>
<sequence>MIKISKEILNEKKVLSALILLTALNMADLITTLIGLRIYEELNIIIKYLYEISPALMIFYKLLLPVVPFVYLFYHLNKEKKSLVETAVANSVYFGILLVTGVYIFVVLHNIFLLVI</sequence>
<keyword evidence="1" id="KW-0472">Membrane</keyword>
<evidence type="ECO:0000256" key="1">
    <source>
        <dbReference type="SAM" id="Phobius"/>
    </source>
</evidence>
<organism evidence="3">
    <name type="scientific">Geoglobus ahangari</name>
    <dbReference type="NCBI Taxonomy" id="113653"/>
    <lineage>
        <taxon>Archaea</taxon>
        <taxon>Methanobacteriati</taxon>
        <taxon>Methanobacteriota</taxon>
        <taxon>Archaeoglobi</taxon>
        <taxon>Archaeoglobales</taxon>
        <taxon>Archaeoglobaceae</taxon>
        <taxon>Geoglobus</taxon>
    </lineage>
</organism>
<evidence type="ECO:0000313" key="5">
    <source>
        <dbReference type="EMBL" id="HHF48925.1"/>
    </source>
</evidence>
<reference evidence="3" key="1">
    <citation type="journal article" date="2020" name="mSystems">
        <title>Genome- and Community-Level Interaction Insights into Carbon Utilization and Element Cycling Functions of Hydrothermarchaeota in Hydrothermal Sediment.</title>
        <authorList>
            <person name="Zhou Z."/>
            <person name="Liu Y."/>
            <person name="Xu W."/>
            <person name="Pan J."/>
            <person name="Luo Z.H."/>
            <person name="Li M."/>
        </authorList>
    </citation>
    <scope>NUCLEOTIDE SEQUENCE [LARGE SCALE GENOMIC DNA]</scope>
    <source>
        <strain evidence="5">SpSt-10</strain>
        <strain evidence="4">SpSt-62</strain>
        <strain evidence="3">SpSt-97</strain>
    </source>
</reference>
<keyword evidence="1" id="KW-1133">Transmembrane helix</keyword>
<proteinExistence type="predicted"/>
<evidence type="ECO:0000313" key="4">
    <source>
        <dbReference type="EMBL" id="HGU58726.1"/>
    </source>
</evidence>
<dbReference type="InterPro" id="IPR043717">
    <property type="entry name" value="DUF5658"/>
</dbReference>
<dbReference type="EMBL" id="DTAK01000005">
    <property type="protein sequence ID" value="HGU58726.1"/>
    <property type="molecule type" value="Genomic_DNA"/>
</dbReference>
<feature type="transmembrane region" description="Helical" evidence="1">
    <location>
        <begin position="14"/>
        <end position="36"/>
    </location>
</feature>
<keyword evidence="1" id="KW-0812">Transmembrane</keyword>
<evidence type="ECO:0000313" key="3">
    <source>
        <dbReference type="EMBL" id="HGE66436.1"/>
    </source>
</evidence>